<dbReference type="PANTHER" id="PTHR34478:SF2">
    <property type="entry name" value="MEMBRANE PROTEIN"/>
    <property type="match status" value="1"/>
</dbReference>
<evidence type="ECO:0000256" key="5">
    <source>
        <dbReference type="ARBA" id="ARBA00023136"/>
    </source>
</evidence>
<dbReference type="PANTHER" id="PTHR34478">
    <property type="entry name" value="PROTEIN LEMA"/>
    <property type="match status" value="1"/>
</dbReference>
<keyword evidence="5 6" id="KW-0472">Membrane</keyword>
<dbReference type="GO" id="GO:0016020">
    <property type="term" value="C:membrane"/>
    <property type="evidence" value="ECO:0007669"/>
    <property type="project" value="UniProtKB-SubCell"/>
</dbReference>
<evidence type="ECO:0008006" key="9">
    <source>
        <dbReference type="Google" id="ProtNLM"/>
    </source>
</evidence>
<dbReference type="AlphaFoldDB" id="A0A178MHV1"/>
<organism evidence="7 8">
    <name type="scientific">Paramagnetospirillum marisnigri</name>
    <dbReference type="NCBI Taxonomy" id="1285242"/>
    <lineage>
        <taxon>Bacteria</taxon>
        <taxon>Pseudomonadati</taxon>
        <taxon>Pseudomonadota</taxon>
        <taxon>Alphaproteobacteria</taxon>
        <taxon>Rhodospirillales</taxon>
        <taxon>Magnetospirillaceae</taxon>
        <taxon>Paramagnetospirillum</taxon>
    </lineage>
</organism>
<comment type="caution">
    <text evidence="7">The sequence shown here is derived from an EMBL/GenBank/DDBJ whole genome shotgun (WGS) entry which is preliminary data.</text>
</comment>
<name>A0A178MHV1_9PROT</name>
<evidence type="ECO:0000256" key="6">
    <source>
        <dbReference type="SAM" id="Phobius"/>
    </source>
</evidence>
<evidence type="ECO:0000256" key="3">
    <source>
        <dbReference type="ARBA" id="ARBA00022692"/>
    </source>
</evidence>
<dbReference type="SUPFAM" id="SSF140478">
    <property type="entry name" value="LemA-like"/>
    <property type="match status" value="1"/>
</dbReference>
<gene>
    <name evidence="7" type="ORF">A6A04_20305</name>
</gene>
<sequence length="216" mass="24787">MNTNAMYIFRFISAISVAVVFAFGLLRYNEFLAMREDAQSKRSNFEVEIQRRNNLFGNLINLTINHAALEDSVFGHASDKRAEGIERSNEKREILKLDQVWSREGFGAAFGKIIAYSEKYPDIRAVKSYKLMMSSLVDMEDRISVNRILYNESAAKFNAEIRKMPWKYLAMAAGFKEREYFHQNQESTAIINAPIVAPEIYQQLMPLAPAQGKPNK</sequence>
<keyword evidence="8" id="KW-1185">Reference proteome</keyword>
<comment type="subcellular location">
    <subcellularLocation>
        <location evidence="1">Membrane</location>
        <topology evidence="1">Single-pass membrane protein</topology>
    </subcellularLocation>
</comment>
<feature type="transmembrane region" description="Helical" evidence="6">
    <location>
        <begin position="6"/>
        <end position="26"/>
    </location>
</feature>
<proteinExistence type="inferred from homology"/>
<reference evidence="7 8" key="1">
    <citation type="submission" date="2016-04" db="EMBL/GenBank/DDBJ databases">
        <title>Draft genome sequence of freshwater magnetotactic bacteria Magnetospirillum marisnigri SP-1 and Magnetospirillum moscoviense BB-1.</title>
        <authorList>
            <person name="Koziaeva V."/>
            <person name="Dziuba M.V."/>
            <person name="Ivanov T.M."/>
            <person name="Kuznetsov B."/>
            <person name="Grouzdev D.S."/>
        </authorList>
    </citation>
    <scope>NUCLEOTIDE SEQUENCE [LARGE SCALE GENOMIC DNA]</scope>
    <source>
        <strain evidence="7 8">SP-1</strain>
    </source>
</reference>
<dbReference type="Gene3D" id="1.20.1440.20">
    <property type="entry name" value="LemA-like domain"/>
    <property type="match status" value="1"/>
</dbReference>
<accession>A0A178MHV1</accession>
<evidence type="ECO:0000256" key="4">
    <source>
        <dbReference type="ARBA" id="ARBA00022989"/>
    </source>
</evidence>
<evidence type="ECO:0000256" key="1">
    <source>
        <dbReference type="ARBA" id="ARBA00004167"/>
    </source>
</evidence>
<dbReference type="Pfam" id="PF04011">
    <property type="entry name" value="LemA"/>
    <property type="match status" value="1"/>
</dbReference>
<dbReference type="RefSeq" id="WP_082914978.1">
    <property type="nucleotide sequence ID" value="NZ_LWQT01000079.1"/>
</dbReference>
<dbReference type="NCBIfam" id="NF040966">
    <property type="entry name" value="MamQ"/>
    <property type="match status" value="1"/>
</dbReference>
<protein>
    <recommendedName>
        <fullName evidence="9">LemA family protein</fullName>
    </recommendedName>
</protein>
<dbReference type="OrthoDB" id="9804152at2"/>
<dbReference type="InterPro" id="IPR023353">
    <property type="entry name" value="LemA-like_dom_sf"/>
</dbReference>
<keyword evidence="4 6" id="KW-1133">Transmembrane helix</keyword>
<dbReference type="InterPro" id="IPR007156">
    <property type="entry name" value="MamQ_LemA"/>
</dbReference>
<dbReference type="STRING" id="1285242.A6A04_20305"/>
<dbReference type="EMBL" id="LWQT01000079">
    <property type="protein sequence ID" value="OAN47645.1"/>
    <property type="molecule type" value="Genomic_DNA"/>
</dbReference>
<dbReference type="Proteomes" id="UP000078428">
    <property type="component" value="Unassembled WGS sequence"/>
</dbReference>
<evidence type="ECO:0000313" key="7">
    <source>
        <dbReference type="EMBL" id="OAN47645.1"/>
    </source>
</evidence>
<keyword evidence="3 6" id="KW-0812">Transmembrane</keyword>
<evidence type="ECO:0000313" key="8">
    <source>
        <dbReference type="Proteomes" id="UP000078428"/>
    </source>
</evidence>
<evidence type="ECO:0000256" key="2">
    <source>
        <dbReference type="ARBA" id="ARBA00008854"/>
    </source>
</evidence>
<comment type="similarity">
    <text evidence="2">Belongs to the LemA family.</text>
</comment>